<keyword evidence="3" id="KW-1185">Reference proteome</keyword>
<keyword evidence="1" id="KW-0472">Membrane</keyword>
<feature type="transmembrane region" description="Helical" evidence="1">
    <location>
        <begin position="207"/>
        <end position="226"/>
    </location>
</feature>
<dbReference type="InterPro" id="IPR038770">
    <property type="entry name" value="Na+/solute_symporter_sf"/>
</dbReference>
<dbReference type="PANTHER" id="PTHR18640:SF5">
    <property type="entry name" value="SODIUM_BILE ACID COTRANSPORTER 7"/>
    <property type="match status" value="1"/>
</dbReference>
<sequence length="333" mass="36926">MIIWQKLKKEWFLFGMLIAIGLAILIPHWGSSVGPLHLNIVTQYGIALVFLLHGIALSPKDIRQGMSNWGLHIYTQAATFVLYPLIWLLFGHYFQTLMPQPLAYGFCYLLVLPSTISSSVAMTAIAKGNIPGAIFNASLSSVLGIFLTPLYVKLFIGLSNGHMDIEQTVLHIAYMLLLPMVLGQLLRPLIGEWMRRYKSITGKLDKFVILLIIFNAFSDSVIRGIWHDFELSTLLLAIVLCCIILTVVMLILFFVAKWIKFNDEDFAAGLFCGTKKTLAAGVPMAKVIFGASPILGMLLLPIMLYHPIQIFVCAIIANRLSTKAAQNSNIANG</sequence>
<keyword evidence="1" id="KW-1133">Transmembrane helix</keyword>
<reference evidence="2 3" key="1">
    <citation type="journal article" date="2013" name="Int. J. Syst. Evol. Microbiol.">
        <title>Celerinatantimonas yamalensis sp. nov., a cold-adapted diazotrophic bacterium from a cold permafrost brine.</title>
        <authorList>
            <person name="Shcherbakova V."/>
            <person name="Chuvilskaya N."/>
            <person name="Rivkina E."/>
            <person name="Demidov N."/>
            <person name="Uchaeva V."/>
            <person name="Suetin S."/>
            <person name="Suzina N."/>
            <person name="Gilichinsky D."/>
        </authorList>
    </citation>
    <scope>NUCLEOTIDE SEQUENCE [LARGE SCALE GENOMIC DNA]</scope>
    <source>
        <strain evidence="2 3">C7</strain>
    </source>
</reference>
<feature type="transmembrane region" description="Helical" evidence="1">
    <location>
        <begin position="277"/>
        <end position="296"/>
    </location>
</feature>
<evidence type="ECO:0000256" key="1">
    <source>
        <dbReference type="SAM" id="Phobius"/>
    </source>
</evidence>
<keyword evidence="1" id="KW-0812">Transmembrane</keyword>
<proteinExistence type="predicted"/>
<evidence type="ECO:0000313" key="2">
    <source>
        <dbReference type="EMBL" id="MFM2485275.1"/>
    </source>
</evidence>
<name>A0ABW9G7R2_9GAMM</name>
<feature type="transmembrane region" description="Helical" evidence="1">
    <location>
        <begin position="133"/>
        <end position="156"/>
    </location>
</feature>
<dbReference type="Proteomes" id="UP001629953">
    <property type="component" value="Unassembled WGS sequence"/>
</dbReference>
<dbReference type="Pfam" id="PF13593">
    <property type="entry name" value="SBF_like"/>
    <property type="match status" value="1"/>
</dbReference>
<organism evidence="2 3">
    <name type="scientific">Celerinatantimonas yamalensis</name>
    <dbReference type="NCBI Taxonomy" id="559956"/>
    <lineage>
        <taxon>Bacteria</taxon>
        <taxon>Pseudomonadati</taxon>
        <taxon>Pseudomonadota</taxon>
        <taxon>Gammaproteobacteria</taxon>
        <taxon>Celerinatantimonadaceae</taxon>
        <taxon>Celerinatantimonas</taxon>
    </lineage>
</organism>
<accession>A0ABW9G7R2</accession>
<dbReference type="Gene3D" id="1.20.1530.20">
    <property type="match status" value="1"/>
</dbReference>
<dbReference type="RefSeq" id="WP_408623486.1">
    <property type="nucleotide sequence ID" value="NZ_JBEQCT010000003.1"/>
</dbReference>
<gene>
    <name evidence="2" type="ORF">ABUE30_09405</name>
</gene>
<dbReference type="InterPro" id="IPR016833">
    <property type="entry name" value="Put_Na-Bile_cotransptr"/>
</dbReference>
<dbReference type="PIRSF" id="PIRSF026166">
    <property type="entry name" value="UCP026166"/>
    <property type="match status" value="1"/>
</dbReference>
<protein>
    <submittedName>
        <fullName evidence="2">Bile acid:sodium symporter family protein</fullName>
    </submittedName>
</protein>
<evidence type="ECO:0000313" key="3">
    <source>
        <dbReference type="Proteomes" id="UP001629953"/>
    </source>
</evidence>
<feature type="transmembrane region" description="Helical" evidence="1">
    <location>
        <begin position="69"/>
        <end position="90"/>
    </location>
</feature>
<feature type="transmembrane region" description="Helical" evidence="1">
    <location>
        <begin position="36"/>
        <end position="57"/>
    </location>
</feature>
<dbReference type="PANTHER" id="PTHR18640">
    <property type="entry name" value="SOLUTE CARRIER FAMILY 10 MEMBER 7"/>
    <property type="match status" value="1"/>
</dbReference>
<feature type="transmembrane region" description="Helical" evidence="1">
    <location>
        <begin position="102"/>
        <end position="126"/>
    </location>
</feature>
<comment type="caution">
    <text evidence="2">The sequence shown here is derived from an EMBL/GenBank/DDBJ whole genome shotgun (WGS) entry which is preliminary data.</text>
</comment>
<dbReference type="EMBL" id="JBEQCT010000003">
    <property type="protein sequence ID" value="MFM2485275.1"/>
    <property type="molecule type" value="Genomic_DNA"/>
</dbReference>
<feature type="transmembrane region" description="Helical" evidence="1">
    <location>
        <begin position="232"/>
        <end position="256"/>
    </location>
</feature>
<feature type="transmembrane region" description="Helical" evidence="1">
    <location>
        <begin position="168"/>
        <end position="186"/>
    </location>
</feature>
<feature type="transmembrane region" description="Helical" evidence="1">
    <location>
        <begin position="12"/>
        <end position="30"/>
    </location>
</feature>